<keyword evidence="3" id="KW-0949">S-adenosyl-L-methionine</keyword>
<sequence length="266" mass="29751">MNFSASTDYHGDGRYMQHVNTMQHIHKITFRPEDAVLDVGCGTGEETKSIAGKVKSVTGIDNSEEMLALARTRNPAPNLTYLYGDARDCGVNPDLVGRFDKAVSFFVLHWLPGPAIARALRGILACLKRGGEALFILANRTPVTADADQFLKSHPEWGKYVKDYKSSYNPWNQTETGMEKLLTACGWTNVQCELYPVTTSLNERRTKLLFKTAALGQTALIPEREQEAYLEDMWQWALSRYQDPAQAGHVVFPKENAVVRAVKPQV</sequence>
<dbReference type="GeneID" id="119742527"/>
<name>A0A914BG49_PATMI</name>
<dbReference type="Proteomes" id="UP000887568">
    <property type="component" value="Unplaced"/>
</dbReference>
<keyword evidence="6" id="KW-1185">Reference proteome</keyword>
<keyword evidence="1" id="KW-0489">Methyltransferase</keyword>
<dbReference type="OMA" id="HETQKWK"/>
<dbReference type="PANTHER" id="PTHR43464">
    <property type="entry name" value="METHYLTRANSFERASE"/>
    <property type="match status" value="1"/>
</dbReference>
<dbReference type="InterPro" id="IPR041698">
    <property type="entry name" value="Methyltransf_25"/>
</dbReference>
<dbReference type="Gene3D" id="3.40.50.150">
    <property type="entry name" value="Vaccinia Virus protein VP39"/>
    <property type="match status" value="1"/>
</dbReference>
<reference evidence="5" key="1">
    <citation type="submission" date="2022-11" db="UniProtKB">
        <authorList>
            <consortium name="EnsemblMetazoa"/>
        </authorList>
    </citation>
    <scope>IDENTIFICATION</scope>
</reference>
<keyword evidence="2" id="KW-0808">Transferase</keyword>
<organism evidence="5 6">
    <name type="scientific">Patiria miniata</name>
    <name type="common">Bat star</name>
    <name type="synonym">Asterina miniata</name>
    <dbReference type="NCBI Taxonomy" id="46514"/>
    <lineage>
        <taxon>Eukaryota</taxon>
        <taxon>Metazoa</taxon>
        <taxon>Echinodermata</taxon>
        <taxon>Eleutherozoa</taxon>
        <taxon>Asterozoa</taxon>
        <taxon>Asteroidea</taxon>
        <taxon>Valvatacea</taxon>
        <taxon>Valvatida</taxon>
        <taxon>Asterinidae</taxon>
        <taxon>Patiria</taxon>
    </lineage>
</organism>
<proteinExistence type="predicted"/>
<evidence type="ECO:0000313" key="6">
    <source>
        <dbReference type="Proteomes" id="UP000887568"/>
    </source>
</evidence>
<dbReference type="Pfam" id="PF13649">
    <property type="entry name" value="Methyltransf_25"/>
    <property type="match status" value="1"/>
</dbReference>
<evidence type="ECO:0000256" key="2">
    <source>
        <dbReference type="ARBA" id="ARBA00022679"/>
    </source>
</evidence>
<evidence type="ECO:0000259" key="4">
    <source>
        <dbReference type="Pfam" id="PF13649"/>
    </source>
</evidence>
<dbReference type="GO" id="GO:0008168">
    <property type="term" value="F:methyltransferase activity"/>
    <property type="evidence" value="ECO:0007669"/>
    <property type="project" value="UniProtKB-KW"/>
</dbReference>
<evidence type="ECO:0000256" key="1">
    <source>
        <dbReference type="ARBA" id="ARBA00022603"/>
    </source>
</evidence>
<dbReference type="SUPFAM" id="SSF53335">
    <property type="entry name" value="S-adenosyl-L-methionine-dependent methyltransferases"/>
    <property type="match status" value="1"/>
</dbReference>
<dbReference type="RefSeq" id="XP_038074417.1">
    <property type="nucleotide sequence ID" value="XM_038218489.1"/>
</dbReference>
<protein>
    <recommendedName>
        <fullName evidence="4">Methyltransferase domain-containing protein</fullName>
    </recommendedName>
</protein>
<dbReference type="GO" id="GO:0032259">
    <property type="term" value="P:methylation"/>
    <property type="evidence" value="ECO:0007669"/>
    <property type="project" value="UniProtKB-KW"/>
</dbReference>
<dbReference type="CDD" id="cd02440">
    <property type="entry name" value="AdoMet_MTases"/>
    <property type="match status" value="1"/>
</dbReference>
<dbReference type="AlphaFoldDB" id="A0A914BG49"/>
<evidence type="ECO:0000313" key="5">
    <source>
        <dbReference type="EnsemblMetazoa" id="XP_038074417.1"/>
    </source>
</evidence>
<dbReference type="PANTHER" id="PTHR43464:SF19">
    <property type="entry name" value="UBIQUINONE BIOSYNTHESIS O-METHYLTRANSFERASE, MITOCHONDRIAL"/>
    <property type="match status" value="1"/>
</dbReference>
<feature type="domain" description="Methyltransferase" evidence="4">
    <location>
        <begin position="36"/>
        <end position="131"/>
    </location>
</feature>
<dbReference type="OrthoDB" id="8300214at2759"/>
<accession>A0A914BG49</accession>
<dbReference type="InterPro" id="IPR029063">
    <property type="entry name" value="SAM-dependent_MTases_sf"/>
</dbReference>
<dbReference type="EnsemblMetazoa" id="XM_038218489.1">
    <property type="protein sequence ID" value="XP_038074417.1"/>
    <property type="gene ID" value="LOC119742527"/>
</dbReference>
<evidence type="ECO:0000256" key="3">
    <source>
        <dbReference type="ARBA" id="ARBA00022691"/>
    </source>
</evidence>